<dbReference type="PROSITE" id="PS50041">
    <property type="entry name" value="C_TYPE_LECTIN_2"/>
    <property type="match status" value="1"/>
</dbReference>
<dbReference type="InterPro" id="IPR001304">
    <property type="entry name" value="C-type_lectin-like"/>
</dbReference>
<protein>
    <recommendedName>
        <fullName evidence="2">C-type lectin domain-containing protein</fullName>
    </recommendedName>
</protein>
<evidence type="ECO:0000256" key="1">
    <source>
        <dbReference type="SAM" id="MobiDB-lite"/>
    </source>
</evidence>
<evidence type="ECO:0000313" key="4">
    <source>
        <dbReference type="Proteomes" id="UP000472271"/>
    </source>
</evidence>
<evidence type="ECO:0000313" key="3">
    <source>
        <dbReference type="Ensembl" id="ENSSORP00005030970.1"/>
    </source>
</evidence>
<dbReference type="Pfam" id="PF00059">
    <property type="entry name" value="Lectin_C"/>
    <property type="match status" value="1"/>
</dbReference>
<accession>A0A673AMR2</accession>
<feature type="domain" description="C-type lectin" evidence="2">
    <location>
        <begin position="98"/>
        <end position="208"/>
    </location>
</feature>
<organism evidence="3 4">
    <name type="scientific">Sphaeramia orbicularis</name>
    <name type="common">orbiculate cardinalfish</name>
    <dbReference type="NCBI Taxonomy" id="375764"/>
    <lineage>
        <taxon>Eukaryota</taxon>
        <taxon>Metazoa</taxon>
        <taxon>Chordata</taxon>
        <taxon>Craniata</taxon>
        <taxon>Vertebrata</taxon>
        <taxon>Euteleostomi</taxon>
        <taxon>Actinopterygii</taxon>
        <taxon>Neopterygii</taxon>
        <taxon>Teleostei</taxon>
        <taxon>Neoteleostei</taxon>
        <taxon>Acanthomorphata</taxon>
        <taxon>Gobiaria</taxon>
        <taxon>Kurtiformes</taxon>
        <taxon>Apogonoidei</taxon>
        <taxon>Apogonidae</taxon>
        <taxon>Apogoninae</taxon>
        <taxon>Sphaeramia</taxon>
    </lineage>
</organism>
<dbReference type="SUPFAM" id="SSF56436">
    <property type="entry name" value="C-type lectin-like"/>
    <property type="match status" value="1"/>
</dbReference>
<dbReference type="InterPro" id="IPR016186">
    <property type="entry name" value="C-type_lectin-like/link_sf"/>
</dbReference>
<reference evidence="3" key="2">
    <citation type="submission" date="2025-08" db="UniProtKB">
        <authorList>
            <consortium name="Ensembl"/>
        </authorList>
    </citation>
    <scope>IDENTIFICATION</scope>
</reference>
<proteinExistence type="predicted"/>
<sequence length="209" mass="23074">FAVFSFDLCSVHLSVDCGRLWASMRLSGTVFFIASKLDGNWINATMLSRPRTPGVSGGEWSCGRSSAGPDARIPSDNELPLSERRAAATVIKYDFIRRAGQKYFVSFKERGSLSKAVDFCSQQGLQLALPQNEENNTLTQMFGEGDKTAWITQGNFAVDLKNQPLVFTKWAEGQPDRSVQDTGCTMLTENGFCTVTQECSLQAYIICQL</sequence>
<dbReference type="AlphaFoldDB" id="A0A673AMR2"/>
<reference evidence="3" key="1">
    <citation type="submission" date="2019-06" db="EMBL/GenBank/DDBJ databases">
        <authorList>
            <consortium name="Wellcome Sanger Institute Data Sharing"/>
        </authorList>
    </citation>
    <scope>NUCLEOTIDE SEQUENCE [LARGE SCALE GENOMIC DNA]</scope>
</reference>
<dbReference type="InParanoid" id="A0A673AMR2"/>
<keyword evidence="4" id="KW-1185">Reference proteome</keyword>
<evidence type="ECO:0000259" key="2">
    <source>
        <dbReference type="PROSITE" id="PS50041"/>
    </source>
</evidence>
<reference evidence="3" key="3">
    <citation type="submission" date="2025-09" db="UniProtKB">
        <authorList>
            <consortium name="Ensembl"/>
        </authorList>
    </citation>
    <scope>IDENTIFICATION</scope>
</reference>
<name>A0A673AMR2_9TELE</name>
<dbReference type="Proteomes" id="UP000472271">
    <property type="component" value="Chromosome 6"/>
</dbReference>
<dbReference type="Gene3D" id="3.10.100.10">
    <property type="entry name" value="Mannose-Binding Protein A, subunit A"/>
    <property type="match status" value="1"/>
</dbReference>
<dbReference type="InterPro" id="IPR016187">
    <property type="entry name" value="CTDL_fold"/>
</dbReference>
<feature type="region of interest" description="Disordered" evidence="1">
    <location>
        <begin position="55"/>
        <end position="77"/>
    </location>
</feature>
<dbReference type="Ensembl" id="ENSSORT00005031835.1">
    <property type="protein sequence ID" value="ENSSORP00005030970.1"/>
    <property type="gene ID" value="ENSSORG00005014770.1"/>
</dbReference>